<dbReference type="InterPro" id="IPR010285">
    <property type="entry name" value="DNA_helicase_pif1-like_DEAD"/>
</dbReference>
<dbReference type="GO" id="GO:0016787">
    <property type="term" value="F:hydrolase activity"/>
    <property type="evidence" value="ECO:0007669"/>
    <property type="project" value="UniProtKB-KW"/>
</dbReference>
<comment type="cofactor">
    <cofactor evidence="1">
        <name>Mg(2+)</name>
        <dbReference type="ChEBI" id="CHEBI:18420"/>
    </cofactor>
</comment>
<protein>
    <recommendedName>
        <fullName evidence="1">ATP-dependent DNA helicase</fullName>
        <ecNumber evidence="1">5.6.2.3</ecNumber>
    </recommendedName>
</protein>
<evidence type="ECO:0000313" key="5">
    <source>
        <dbReference type="Proteomes" id="UP000887116"/>
    </source>
</evidence>
<evidence type="ECO:0000256" key="1">
    <source>
        <dbReference type="RuleBase" id="RU363044"/>
    </source>
</evidence>
<dbReference type="AlphaFoldDB" id="A0A8X6F0D4"/>
<keyword evidence="1" id="KW-0227">DNA damage</keyword>
<keyword evidence="1" id="KW-0378">Hydrolase</keyword>
<proteinExistence type="inferred from homology"/>
<feature type="domain" description="DNA helicase Pif1-like 2B" evidence="3">
    <location>
        <begin position="307"/>
        <end position="352"/>
    </location>
</feature>
<keyword evidence="1" id="KW-0067">ATP-binding</keyword>
<dbReference type="GO" id="GO:0043139">
    <property type="term" value="F:5'-3' DNA helicase activity"/>
    <property type="evidence" value="ECO:0007669"/>
    <property type="project" value="UniProtKB-EC"/>
</dbReference>
<dbReference type="Proteomes" id="UP000887116">
    <property type="component" value="Unassembled WGS sequence"/>
</dbReference>
<evidence type="ECO:0000259" key="3">
    <source>
        <dbReference type="Pfam" id="PF21530"/>
    </source>
</evidence>
<comment type="similarity">
    <text evidence="1">Belongs to the helicase family.</text>
</comment>
<dbReference type="EC" id="5.6.2.3" evidence="1"/>
<keyword evidence="1 4" id="KW-0347">Helicase</keyword>
<dbReference type="InterPro" id="IPR027417">
    <property type="entry name" value="P-loop_NTPase"/>
</dbReference>
<accession>A0A8X6F0D4</accession>
<dbReference type="GO" id="GO:0005524">
    <property type="term" value="F:ATP binding"/>
    <property type="evidence" value="ECO:0007669"/>
    <property type="project" value="UniProtKB-KW"/>
</dbReference>
<dbReference type="GO" id="GO:0000723">
    <property type="term" value="P:telomere maintenance"/>
    <property type="evidence" value="ECO:0007669"/>
    <property type="project" value="InterPro"/>
</dbReference>
<dbReference type="GO" id="GO:0006310">
    <property type="term" value="P:DNA recombination"/>
    <property type="evidence" value="ECO:0007669"/>
    <property type="project" value="UniProtKB-KW"/>
</dbReference>
<evidence type="ECO:0000313" key="4">
    <source>
        <dbReference type="EMBL" id="GFQ66026.1"/>
    </source>
</evidence>
<dbReference type="EMBL" id="BMAO01010272">
    <property type="protein sequence ID" value="GFQ66026.1"/>
    <property type="molecule type" value="Genomic_DNA"/>
</dbReference>
<dbReference type="PANTHER" id="PTHR10492:SF57">
    <property type="entry name" value="ATP-DEPENDENT DNA HELICASE"/>
    <property type="match status" value="1"/>
</dbReference>
<dbReference type="Pfam" id="PF05970">
    <property type="entry name" value="PIF1"/>
    <property type="match status" value="1"/>
</dbReference>
<sequence length="407" mass="45418">MHDGFMYNPRYDCESNNLLDIGRMSNVCLKCSALKWKGETPGMCCSSGKVKLPPILKPPEPLCSLLKGETAQSKDFVKHIRLFNNMFAMTSFKSNVICKGTGQGHILETCKLIVWDEATMSHRNAFHALDKTLQDLLGSSAIMGGATVVLAGDFRQTLPIVTCGTPADQINACLKNSYLWHHVRKFSLTTNMRSLTQGDLSAGQFANKLLQIGDGKVPEDPSTGLIIMPCGQIVNSPDELLSKVYPNIQQNFKDQDWFSHRAILASRNDVVEKLNVTIQKQLPEKEYAYKSIDCILNDDEAVQYPTEFLNSIQTPDLQGHNLILKVGAPIMLIRNIDAPRLCNGTRLIVKKLMQHVIQVTVLTGCAKGEDVFIPRIPIIPSDNTIQFKRIQFPCVVVSHYPFAYYLC</sequence>
<dbReference type="InterPro" id="IPR049163">
    <property type="entry name" value="Pif1-like_2B_dom"/>
</dbReference>
<dbReference type="PANTHER" id="PTHR10492">
    <property type="match status" value="1"/>
</dbReference>
<gene>
    <name evidence="4" type="primary">ANCCAN_11822</name>
    <name evidence="4" type="ORF">TNCT_602842</name>
</gene>
<comment type="catalytic activity">
    <reaction evidence="1">
        <text>ATP + H2O = ADP + phosphate + H(+)</text>
        <dbReference type="Rhea" id="RHEA:13065"/>
        <dbReference type="ChEBI" id="CHEBI:15377"/>
        <dbReference type="ChEBI" id="CHEBI:15378"/>
        <dbReference type="ChEBI" id="CHEBI:30616"/>
        <dbReference type="ChEBI" id="CHEBI:43474"/>
        <dbReference type="ChEBI" id="CHEBI:456216"/>
        <dbReference type="EC" id="5.6.2.3"/>
    </reaction>
</comment>
<dbReference type="OrthoDB" id="6435481at2759"/>
<keyword evidence="1" id="KW-0234">DNA repair</keyword>
<dbReference type="Pfam" id="PF21530">
    <property type="entry name" value="Pif1_2B_dom"/>
    <property type="match status" value="1"/>
</dbReference>
<reference evidence="4" key="1">
    <citation type="submission" date="2020-07" db="EMBL/GenBank/DDBJ databases">
        <title>Multicomponent nature underlies the extraordinary mechanical properties of spider dragline silk.</title>
        <authorList>
            <person name="Kono N."/>
            <person name="Nakamura H."/>
            <person name="Mori M."/>
            <person name="Yoshida Y."/>
            <person name="Ohtoshi R."/>
            <person name="Malay A.D."/>
            <person name="Moran D.A.P."/>
            <person name="Tomita M."/>
            <person name="Numata K."/>
            <person name="Arakawa K."/>
        </authorList>
    </citation>
    <scope>NUCLEOTIDE SEQUENCE</scope>
</reference>
<organism evidence="4 5">
    <name type="scientific">Trichonephila clavata</name>
    <name type="common">Joro spider</name>
    <name type="synonym">Nephila clavata</name>
    <dbReference type="NCBI Taxonomy" id="2740835"/>
    <lineage>
        <taxon>Eukaryota</taxon>
        <taxon>Metazoa</taxon>
        <taxon>Ecdysozoa</taxon>
        <taxon>Arthropoda</taxon>
        <taxon>Chelicerata</taxon>
        <taxon>Arachnida</taxon>
        <taxon>Araneae</taxon>
        <taxon>Araneomorphae</taxon>
        <taxon>Entelegynae</taxon>
        <taxon>Araneoidea</taxon>
        <taxon>Nephilidae</taxon>
        <taxon>Trichonephila</taxon>
    </lineage>
</organism>
<feature type="domain" description="DNA helicase Pif1-like DEAD-box helicase" evidence="2">
    <location>
        <begin position="94"/>
        <end position="220"/>
    </location>
</feature>
<dbReference type="GO" id="GO:0006281">
    <property type="term" value="P:DNA repair"/>
    <property type="evidence" value="ECO:0007669"/>
    <property type="project" value="UniProtKB-KW"/>
</dbReference>
<name>A0A8X6F0D4_TRICU</name>
<dbReference type="Gene3D" id="3.40.50.300">
    <property type="entry name" value="P-loop containing nucleotide triphosphate hydrolases"/>
    <property type="match status" value="1"/>
</dbReference>
<evidence type="ECO:0000259" key="2">
    <source>
        <dbReference type="Pfam" id="PF05970"/>
    </source>
</evidence>
<keyword evidence="1" id="KW-0233">DNA recombination</keyword>
<dbReference type="SUPFAM" id="SSF52540">
    <property type="entry name" value="P-loop containing nucleoside triphosphate hydrolases"/>
    <property type="match status" value="1"/>
</dbReference>
<keyword evidence="5" id="KW-1185">Reference proteome</keyword>
<keyword evidence="1" id="KW-0547">Nucleotide-binding</keyword>
<comment type="caution">
    <text evidence="4">The sequence shown here is derived from an EMBL/GenBank/DDBJ whole genome shotgun (WGS) entry which is preliminary data.</text>
</comment>